<dbReference type="InterPro" id="IPR023614">
    <property type="entry name" value="Porin_dom_sf"/>
</dbReference>
<protein>
    <recommendedName>
        <fullName evidence="3">Porin</fullName>
    </recommendedName>
</protein>
<dbReference type="EMBL" id="NBWU01000002">
    <property type="protein sequence ID" value="PCE65006.1"/>
    <property type="molecule type" value="Genomic_DNA"/>
</dbReference>
<dbReference type="SUPFAM" id="SSF56935">
    <property type="entry name" value="Porins"/>
    <property type="match status" value="1"/>
</dbReference>
<organism evidence="1 2">
    <name type="scientific">Sediminicola luteus</name>
    <dbReference type="NCBI Taxonomy" id="319238"/>
    <lineage>
        <taxon>Bacteria</taxon>
        <taxon>Pseudomonadati</taxon>
        <taxon>Bacteroidota</taxon>
        <taxon>Flavobacteriia</taxon>
        <taxon>Flavobacteriales</taxon>
        <taxon>Flavobacteriaceae</taxon>
        <taxon>Sediminicola</taxon>
    </lineage>
</organism>
<keyword evidence="2" id="KW-1185">Reference proteome</keyword>
<reference evidence="1 2" key="1">
    <citation type="submission" date="2017-04" db="EMBL/GenBank/DDBJ databases">
        <title>A new member of the family Flavobacteriaceae isolated from ascidians.</title>
        <authorList>
            <person name="Chen L."/>
        </authorList>
    </citation>
    <scope>NUCLEOTIDE SEQUENCE [LARGE SCALE GENOMIC DNA]</scope>
    <source>
        <strain evidence="1 2">HQA918</strain>
    </source>
</reference>
<dbReference type="AlphaFoldDB" id="A0A2A4GAJ6"/>
<proteinExistence type="predicted"/>
<name>A0A2A4GAJ6_9FLAO</name>
<gene>
    <name evidence="1" type="ORF">B7P33_07575</name>
</gene>
<dbReference type="Gene3D" id="2.40.160.10">
    <property type="entry name" value="Porin"/>
    <property type="match status" value="1"/>
</dbReference>
<dbReference type="OrthoDB" id="9768080at2"/>
<dbReference type="RefSeq" id="WP_097440285.1">
    <property type="nucleotide sequence ID" value="NZ_KZ300476.1"/>
</dbReference>
<accession>A0A2A4GAJ6</accession>
<comment type="caution">
    <text evidence="1">The sequence shown here is derived from an EMBL/GenBank/DDBJ whole genome shotgun (WGS) entry which is preliminary data.</text>
</comment>
<dbReference type="Proteomes" id="UP000219559">
    <property type="component" value="Unassembled WGS sequence"/>
</dbReference>
<sequence>MQLRTFLFATLGFYAIQIGSAQTDDRDQLKKELKEEILAELTLAADSLKKEDPLFQWSKFTLHGYGVVNYYANDHDTDPDLRNKFDAERLNLYLNYHFNKTFAFKSEIEIEHGGTGSTLELDTQEEFGEFETEIEAGGEIQLEQIYIDIKATPWLGIKIGKFKNYFGTAQNLDTPDEYFTTYRPEMENTLLPVGFYETGVDFYGTFAKRFNYHLAVTSGFDSSGFSSRNWIRGGQQTKFEMVNADALALMTRLDYKFGTHKNTYAGVAFYIGDAAANRPKDDINETAYVTMAEAHITIDEHPWRFSTMGLYGQVENSALISQRNANLPNALGAKRTPVGKNAVGFSAELGYDILPLLVNNTKNMMLYPFVRYDYYDTMHRVESPVINNPRWERNSYTGGINWFIHPQIILKTQYNYKKLGSMHNDPTTLEPTGEKQVDRTFSTGVGFRF</sequence>
<evidence type="ECO:0000313" key="2">
    <source>
        <dbReference type="Proteomes" id="UP000219559"/>
    </source>
</evidence>
<evidence type="ECO:0000313" key="1">
    <source>
        <dbReference type="EMBL" id="PCE65006.1"/>
    </source>
</evidence>
<evidence type="ECO:0008006" key="3">
    <source>
        <dbReference type="Google" id="ProtNLM"/>
    </source>
</evidence>